<evidence type="ECO:0000256" key="1">
    <source>
        <dbReference type="SAM" id="Phobius"/>
    </source>
</evidence>
<keyword evidence="1" id="KW-0472">Membrane</keyword>
<dbReference type="InParanoid" id="A0A6P7JZ58"/>
<dbReference type="Proteomes" id="UP000515145">
    <property type="component" value="Chromosome 16"/>
</dbReference>
<dbReference type="RefSeq" id="XP_028282253.1">
    <property type="nucleotide sequence ID" value="XM_028426452.1"/>
</dbReference>
<keyword evidence="1" id="KW-0812">Transmembrane</keyword>
<organism evidence="4 5">
    <name type="scientific">Parambassis ranga</name>
    <name type="common">Indian glassy fish</name>
    <dbReference type="NCBI Taxonomy" id="210632"/>
    <lineage>
        <taxon>Eukaryota</taxon>
        <taxon>Metazoa</taxon>
        <taxon>Chordata</taxon>
        <taxon>Craniata</taxon>
        <taxon>Vertebrata</taxon>
        <taxon>Euteleostomi</taxon>
        <taxon>Actinopterygii</taxon>
        <taxon>Neopterygii</taxon>
        <taxon>Teleostei</taxon>
        <taxon>Neoteleostei</taxon>
        <taxon>Acanthomorphata</taxon>
        <taxon>Ovalentaria</taxon>
        <taxon>Ambassidae</taxon>
        <taxon>Parambassis</taxon>
    </lineage>
</organism>
<feature type="transmembrane region" description="Helical" evidence="1">
    <location>
        <begin position="402"/>
        <end position="424"/>
    </location>
</feature>
<dbReference type="OrthoDB" id="6250964at2759"/>
<dbReference type="SMART" id="SM00408">
    <property type="entry name" value="IGc2"/>
    <property type="match status" value="3"/>
</dbReference>
<dbReference type="AlphaFoldDB" id="A0A6P7JZ58"/>
<sequence length="526" mass="58490">MGSWILIILVIMPGAWSGDWQVTFEDQCALKGSSVVIKCKYDYPFGNIVTSVLWSKVLLVSGIRKLSPLSSLPVPQDHFIYQGNYRGDCSLQVNDVQPFDEGTYYFSFVTTFNRWTSKTPTYLSVEELTTVVQPSTVEEGEKVRLTCVSGCPKPTHVRWFKDGKAVYNTDFVASRKDAGRYYCAVYGQEMVRSAPVPLNVQYPPEKVSLSVSPPGNILQGGAVTFHCRSDANPPVTQSGYRLYKDGQFISSGMSYTISEVQPSHSGHYYCQAWNNISWRGNDRINSTEVHLDVQCKSAYRPMNISISMDPQEVSEGSAVNLTCSSAANPAAYSYTWYKMTPYSSSDNSTMIEVGSGQVLSVLSMETLHIGAYICLVRNMWGEYSSPELLLNMKERQGGLQPVSILAGIGVSLLATLVIILLLFWRNRKNDADKKQIVSDTKPTEVTEDPSYSLYANVHTFPSSPSIKSQRNSHFDAAAFYEDEVTYSTVSIKPRNSNLPHYIQQESRSTAGKSDESVIYATVVKSS</sequence>
<dbReference type="PANTHER" id="PTHR46013">
    <property type="entry name" value="VASCULAR CELL ADHESION MOLECULE 1"/>
    <property type="match status" value="1"/>
</dbReference>
<dbReference type="InterPro" id="IPR003598">
    <property type="entry name" value="Ig_sub2"/>
</dbReference>
<dbReference type="Pfam" id="PF13895">
    <property type="entry name" value="Ig_2"/>
    <property type="match status" value="1"/>
</dbReference>
<gene>
    <name evidence="5" type="primary">LOC114449095</name>
</gene>
<evidence type="ECO:0000313" key="5">
    <source>
        <dbReference type="RefSeq" id="XP_028282253.1"/>
    </source>
</evidence>
<evidence type="ECO:0000313" key="4">
    <source>
        <dbReference type="Proteomes" id="UP000515145"/>
    </source>
</evidence>
<reference evidence="5" key="1">
    <citation type="submission" date="2025-08" db="UniProtKB">
        <authorList>
            <consortium name="RefSeq"/>
        </authorList>
    </citation>
    <scope>IDENTIFICATION</scope>
</reference>
<keyword evidence="4" id="KW-1185">Reference proteome</keyword>
<evidence type="ECO:0000259" key="3">
    <source>
        <dbReference type="PROSITE" id="PS50835"/>
    </source>
</evidence>
<feature type="signal peptide" evidence="2">
    <location>
        <begin position="1"/>
        <end position="17"/>
    </location>
</feature>
<dbReference type="Pfam" id="PF13927">
    <property type="entry name" value="Ig_3"/>
    <property type="match status" value="2"/>
</dbReference>
<dbReference type="CDD" id="cd00096">
    <property type="entry name" value="Ig"/>
    <property type="match status" value="2"/>
</dbReference>
<feature type="domain" description="Ig-like" evidence="3">
    <location>
        <begin position="120"/>
        <end position="199"/>
    </location>
</feature>
<proteinExistence type="predicted"/>
<keyword evidence="2" id="KW-0732">Signal</keyword>
<dbReference type="InterPro" id="IPR036179">
    <property type="entry name" value="Ig-like_dom_sf"/>
</dbReference>
<evidence type="ECO:0000256" key="2">
    <source>
        <dbReference type="SAM" id="SignalP"/>
    </source>
</evidence>
<dbReference type="SUPFAM" id="SSF48726">
    <property type="entry name" value="Immunoglobulin"/>
    <property type="match status" value="4"/>
</dbReference>
<name>A0A6P7JZ58_9TELE</name>
<dbReference type="Gene3D" id="2.60.40.10">
    <property type="entry name" value="Immunoglobulins"/>
    <property type="match status" value="4"/>
</dbReference>
<keyword evidence="1" id="KW-1133">Transmembrane helix</keyword>
<dbReference type="GeneID" id="114449095"/>
<dbReference type="PANTHER" id="PTHR46013:SF4">
    <property type="entry name" value="B-CELL RECEPTOR CD22-RELATED"/>
    <property type="match status" value="1"/>
</dbReference>
<dbReference type="InterPro" id="IPR013783">
    <property type="entry name" value="Ig-like_fold"/>
</dbReference>
<dbReference type="PROSITE" id="PS50835">
    <property type="entry name" value="IG_LIKE"/>
    <property type="match status" value="3"/>
</dbReference>
<feature type="domain" description="Ig-like" evidence="3">
    <location>
        <begin position="204"/>
        <end position="290"/>
    </location>
</feature>
<feature type="domain" description="Ig-like" evidence="3">
    <location>
        <begin position="301"/>
        <end position="391"/>
    </location>
</feature>
<dbReference type="InterPro" id="IPR003599">
    <property type="entry name" value="Ig_sub"/>
</dbReference>
<accession>A0A6P7JZ58</accession>
<protein>
    <submittedName>
        <fullName evidence="5">B-cell receptor CD22-like isoform X1</fullName>
    </submittedName>
</protein>
<dbReference type="InterPro" id="IPR007110">
    <property type="entry name" value="Ig-like_dom"/>
</dbReference>
<feature type="chain" id="PRO_5027992008" evidence="2">
    <location>
        <begin position="18"/>
        <end position="526"/>
    </location>
</feature>
<dbReference type="SMART" id="SM00409">
    <property type="entry name" value="IG"/>
    <property type="match status" value="4"/>
</dbReference>